<sequence>MSVLTRVKSYHTLRASGTALSRRYRYLVFGKIGIRGKYYRAAPRERGGRGLCPRHVVETSEVHIPQRCCGRDPIRRYDITSTFVSECAVTSNRSGRNIAADVSASVGGSRSSQTRCTVLVMYITSTSRRVCFRYIDASQT</sequence>
<proteinExistence type="predicted"/>
<dbReference type="Proteomes" id="UP000299102">
    <property type="component" value="Unassembled WGS sequence"/>
</dbReference>
<protein>
    <submittedName>
        <fullName evidence="1">Uncharacterized protein</fullName>
    </submittedName>
</protein>
<reference evidence="1 2" key="1">
    <citation type="journal article" date="2019" name="Commun. Biol.">
        <title>The bagworm genome reveals a unique fibroin gene that provides high tensile strength.</title>
        <authorList>
            <person name="Kono N."/>
            <person name="Nakamura H."/>
            <person name="Ohtoshi R."/>
            <person name="Tomita M."/>
            <person name="Numata K."/>
            <person name="Arakawa K."/>
        </authorList>
    </citation>
    <scope>NUCLEOTIDE SEQUENCE [LARGE SCALE GENOMIC DNA]</scope>
</reference>
<evidence type="ECO:0000313" key="1">
    <source>
        <dbReference type="EMBL" id="GBP91040.1"/>
    </source>
</evidence>
<comment type="caution">
    <text evidence="1">The sequence shown here is derived from an EMBL/GenBank/DDBJ whole genome shotgun (WGS) entry which is preliminary data.</text>
</comment>
<dbReference type="AlphaFoldDB" id="A0A4C1ZSS6"/>
<keyword evidence="2" id="KW-1185">Reference proteome</keyword>
<gene>
    <name evidence="1" type="ORF">EVAR_42579_1</name>
</gene>
<organism evidence="1 2">
    <name type="scientific">Eumeta variegata</name>
    <name type="common">Bagworm moth</name>
    <name type="synonym">Eumeta japonica</name>
    <dbReference type="NCBI Taxonomy" id="151549"/>
    <lineage>
        <taxon>Eukaryota</taxon>
        <taxon>Metazoa</taxon>
        <taxon>Ecdysozoa</taxon>
        <taxon>Arthropoda</taxon>
        <taxon>Hexapoda</taxon>
        <taxon>Insecta</taxon>
        <taxon>Pterygota</taxon>
        <taxon>Neoptera</taxon>
        <taxon>Endopterygota</taxon>
        <taxon>Lepidoptera</taxon>
        <taxon>Glossata</taxon>
        <taxon>Ditrysia</taxon>
        <taxon>Tineoidea</taxon>
        <taxon>Psychidae</taxon>
        <taxon>Oiketicinae</taxon>
        <taxon>Eumeta</taxon>
    </lineage>
</organism>
<accession>A0A4C1ZSS6</accession>
<name>A0A4C1ZSS6_EUMVA</name>
<dbReference type="EMBL" id="BGZK01002136">
    <property type="protein sequence ID" value="GBP91040.1"/>
    <property type="molecule type" value="Genomic_DNA"/>
</dbReference>
<evidence type="ECO:0000313" key="2">
    <source>
        <dbReference type="Proteomes" id="UP000299102"/>
    </source>
</evidence>